<evidence type="ECO:0000256" key="6">
    <source>
        <dbReference type="SAM" id="MobiDB-lite"/>
    </source>
</evidence>
<keyword evidence="4" id="KW-0325">Glycoprotein</keyword>
<keyword evidence="9" id="KW-1185">Reference proteome</keyword>
<dbReference type="PANTHER" id="PTHR19325">
    <property type="entry name" value="COMPLEMENT COMPONENT-RELATED SUSHI DOMAIN-CONTAINING"/>
    <property type="match status" value="1"/>
</dbReference>
<dbReference type="Gene3D" id="2.10.70.10">
    <property type="entry name" value="Complement Module, domain 1"/>
    <property type="match status" value="2"/>
</dbReference>
<feature type="domain" description="Sushi" evidence="7">
    <location>
        <begin position="11"/>
        <end position="72"/>
    </location>
</feature>
<dbReference type="Pfam" id="PF00084">
    <property type="entry name" value="Sushi"/>
    <property type="match status" value="2"/>
</dbReference>
<comment type="caution">
    <text evidence="5">Lacks conserved residue(s) required for the propagation of feature annotation.</text>
</comment>
<accession>A0A8C6Z8K2</accession>
<feature type="region of interest" description="Disordered" evidence="6">
    <location>
        <begin position="204"/>
        <end position="231"/>
    </location>
</feature>
<sequence length="292" mass="31229">VLVILTSRPAGDCGPPPPMPHAEPSSTRGSFPVGSKVTYRCLAGALRLPGRGDTVECLPGPRWSELPEPCARKYPPVRPGAAPAPLASLQASALYRLRGRPFIQCQLKGRDVEWSKLPTCELITCSAPPRIIHGKHDGEGVEKFPYNSTVTYSCDSGFQLRGNVSLRCTSTDQINGVWSGAAPECAGLPPPVASPTFSLFQRFPSSPAAPRQLPDPFQAREDPVSEASGEFPRDLHKAAFTLARSSPRPGGSPPSCHSNEYKHPGSRVSKPGLSHSLGTAGIPRCRCRYICA</sequence>
<dbReference type="InterPro" id="IPR035976">
    <property type="entry name" value="Sushi/SCR/CCP_sf"/>
</dbReference>
<evidence type="ECO:0000256" key="4">
    <source>
        <dbReference type="ARBA" id="ARBA00023180"/>
    </source>
</evidence>
<feature type="domain" description="Sushi" evidence="7">
    <location>
        <begin position="123"/>
        <end position="187"/>
    </location>
</feature>
<dbReference type="AlphaFoldDB" id="A0A8C6Z8K2"/>
<proteinExistence type="predicted"/>
<protein>
    <recommendedName>
        <fullName evidence="7">Sushi domain-containing protein</fullName>
    </recommendedName>
</protein>
<evidence type="ECO:0000313" key="8">
    <source>
        <dbReference type="Ensembl" id="ENSNPEP00000010221.1"/>
    </source>
</evidence>
<dbReference type="InterPro" id="IPR000436">
    <property type="entry name" value="Sushi_SCR_CCP_dom"/>
</dbReference>
<dbReference type="PROSITE" id="PS50923">
    <property type="entry name" value="SUSHI"/>
    <property type="match status" value="2"/>
</dbReference>
<dbReference type="InterPro" id="IPR050350">
    <property type="entry name" value="Compl-Cell_Adhes-Reg"/>
</dbReference>
<dbReference type="CDD" id="cd00033">
    <property type="entry name" value="CCP"/>
    <property type="match status" value="2"/>
</dbReference>
<evidence type="ECO:0000259" key="7">
    <source>
        <dbReference type="PROSITE" id="PS50923"/>
    </source>
</evidence>
<dbReference type="PANTHER" id="PTHR19325:SF560">
    <property type="entry name" value="SUSHI, VON WILLEBRAND FACTOR TYPE A, EGF AND PENTRAXIN DOMAIN-CONTAINING PROTEIN 1"/>
    <property type="match status" value="1"/>
</dbReference>
<keyword evidence="1 5" id="KW-0768">Sushi</keyword>
<keyword evidence="2" id="KW-0677">Repeat</keyword>
<dbReference type="Ensembl" id="ENSNPET00000010481.1">
    <property type="protein sequence ID" value="ENSNPEP00000010221.1"/>
    <property type="gene ID" value="ENSNPEG00000007678.1"/>
</dbReference>
<evidence type="ECO:0000256" key="2">
    <source>
        <dbReference type="ARBA" id="ARBA00022737"/>
    </source>
</evidence>
<evidence type="ECO:0000256" key="1">
    <source>
        <dbReference type="ARBA" id="ARBA00022659"/>
    </source>
</evidence>
<feature type="region of interest" description="Disordered" evidence="6">
    <location>
        <begin position="1"/>
        <end position="30"/>
    </location>
</feature>
<keyword evidence="3 5" id="KW-1015">Disulfide bond</keyword>
<dbReference type="SMART" id="SM00032">
    <property type="entry name" value="CCP"/>
    <property type="match status" value="2"/>
</dbReference>
<dbReference type="SUPFAM" id="SSF57535">
    <property type="entry name" value="Complement control module/SCR domain"/>
    <property type="match status" value="3"/>
</dbReference>
<name>A0A8C6Z8K2_NOTPE</name>
<evidence type="ECO:0000256" key="5">
    <source>
        <dbReference type="PROSITE-ProRule" id="PRU00302"/>
    </source>
</evidence>
<feature type="region of interest" description="Disordered" evidence="6">
    <location>
        <begin position="243"/>
        <end position="275"/>
    </location>
</feature>
<evidence type="ECO:0000256" key="3">
    <source>
        <dbReference type="ARBA" id="ARBA00023157"/>
    </source>
</evidence>
<feature type="disulfide bond" evidence="5">
    <location>
        <begin position="125"/>
        <end position="168"/>
    </location>
</feature>
<reference evidence="8" key="1">
    <citation type="submission" date="2025-08" db="UniProtKB">
        <authorList>
            <consortium name="Ensembl"/>
        </authorList>
    </citation>
    <scope>IDENTIFICATION</scope>
</reference>
<reference evidence="8" key="2">
    <citation type="submission" date="2025-09" db="UniProtKB">
        <authorList>
            <consortium name="Ensembl"/>
        </authorList>
    </citation>
    <scope>IDENTIFICATION</scope>
</reference>
<feature type="compositionally biased region" description="Low complexity" evidence="6">
    <location>
        <begin position="244"/>
        <end position="255"/>
    </location>
</feature>
<evidence type="ECO:0000313" key="9">
    <source>
        <dbReference type="Proteomes" id="UP000694420"/>
    </source>
</evidence>
<organism evidence="8 9">
    <name type="scientific">Nothoprocta perdicaria</name>
    <name type="common">Chilean tinamou</name>
    <name type="synonym">Crypturus perdicarius</name>
    <dbReference type="NCBI Taxonomy" id="30464"/>
    <lineage>
        <taxon>Eukaryota</taxon>
        <taxon>Metazoa</taxon>
        <taxon>Chordata</taxon>
        <taxon>Craniata</taxon>
        <taxon>Vertebrata</taxon>
        <taxon>Euteleostomi</taxon>
        <taxon>Archelosauria</taxon>
        <taxon>Archosauria</taxon>
        <taxon>Dinosauria</taxon>
        <taxon>Saurischia</taxon>
        <taxon>Theropoda</taxon>
        <taxon>Coelurosauria</taxon>
        <taxon>Aves</taxon>
        <taxon>Palaeognathae</taxon>
        <taxon>Tinamiformes</taxon>
        <taxon>Tinamidae</taxon>
        <taxon>Nothoprocta</taxon>
    </lineage>
</organism>
<dbReference type="Proteomes" id="UP000694420">
    <property type="component" value="Unplaced"/>
</dbReference>